<sequence>MRNAHAALRDSTRLYRNNVPQMMLWLPEEEAGQPKFEFEPEMVRLKAA</sequence>
<proteinExistence type="predicted"/>
<gene>
    <name evidence="1" type="ORF">H0241_33110</name>
</gene>
<comment type="caution">
    <text evidence="1">The sequence shown here is derived from an EMBL/GenBank/DDBJ whole genome shotgun (WGS) entry which is preliminary data.</text>
</comment>
<dbReference type="Proteomes" id="UP000558284">
    <property type="component" value="Unassembled WGS sequence"/>
</dbReference>
<name>A0A838BEX1_9HYPH</name>
<dbReference type="EMBL" id="JACDTY010000032">
    <property type="protein sequence ID" value="MBA1145035.1"/>
    <property type="molecule type" value="Genomic_DNA"/>
</dbReference>
<keyword evidence="2" id="KW-1185">Reference proteome</keyword>
<accession>A0A838BEX1</accession>
<dbReference type="RefSeq" id="WP_181061944.1">
    <property type="nucleotide sequence ID" value="NZ_JACDTY010000032.1"/>
</dbReference>
<protein>
    <submittedName>
        <fullName evidence="1">Uncharacterized protein</fullName>
    </submittedName>
</protein>
<organism evidence="1 2">
    <name type="scientific">Mesorhizobium neociceri</name>
    <dbReference type="NCBI Taxonomy" id="1307853"/>
    <lineage>
        <taxon>Bacteria</taxon>
        <taxon>Pseudomonadati</taxon>
        <taxon>Pseudomonadota</taxon>
        <taxon>Alphaproteobacteria</taxon>
        <taxon>Hyphomicrobiales</taxon>
        <taxon>Phyllobacteriaceae</taxon>
        <taxon>Mesorhizobium</taxon>
    </lineage>
</organism>
<evidence type="ECO:0000313" key="2">
    <source>
        <dbReference type="Proteomes" id="UP000558284"/>
    </source>
</evidence>
<dbReference type="AlphaFoldDB" id="A0A838BEX1"/>
<reference evidence="1 2" key="1">
    <citation type="submission" date="2020-07" db="EMBL/GenBank/DDBJ databases">
        <title>Definition of the novel symbiovar canariense within Mesorhizobium novociceri, a new species of genus Mesorhizobium nodulating Cicer canariense in the Caldera de Taburiente National Park (La Palma, Canary Islands).</title>
        <authorList>
            <person name="Leon-Barrios M."/>
            <person name="Perez-Yepez J."/>
            <person name="Flores-Felix J.D."/>
            <person name="Ramirez-Baena M.H."/>
            <person name="Pulido-Suarez L."/>
            <person name="Igual J.M."/>
            <person name="Velazquez E."/>
            <person name="Peix A."/>
        </authorList>
    </citation>
    <scope>NUCLEOTIDE SEQUENCE [LARGE SCALE GENOMIC DNA]</scope>
    <source>
        <strain evidence="1 2">CCANP35</strain>
    </source>
</reference>
<evidence type="ECO:0000313" key="1">
    <source>
        <dbReference type="EMBL" id="MBA1145035.1"/>
    </source>
</evidence>